<keyword evidence="2" id="KW-1185">Reference proteome</keyword>
<sequence>MRTLSGGGACALQRAARTGCEICWKCLENSGLRSQESPIYNRPGCKPSPHINLCSSTPAALLLPSVSTPSLPIHLLFAALLFLIFPLAPPKNILHPPIHSFLTKPSFSTTHFPSSYL</sequence>
<feature type="non-terminal residue" evidence="1">
    <location>
        <position position="1"/>
    </location>
</feature>
<accession>A0AAD6B857</accession>
<evidence type="ECO:0000313" key="2">
    <source>
        <dbReference type="Proteomes" id="UP001219934"/>
    </source>
</evidence>
<evidence type="ECO:0000313" key="1">
    <source>
        <dbReference type="EMBL" id="KAJ4937387.1"/>
    </source>
</evidence>
<proteinExistence type="predicted"/>
<dbReference type="EMBL" id="JAPTMU010000010">
    <property type="protein sequence ID" value="KAJ4937387.1"/>
    <property type="molecule type" value="Genomic_DNA"/>
</dbReference>
<name>A0AAD6B857_9TELE</name>
<comment type="caution">
    <text evidence="1">The sequence shown here is derived from an EMBL/GenBank/DDBJ whole genome shotgun (WGS) entry which is preliminary data.</text>
</comment>
<gene>
    <name evidence="1" type="ORF">JOQ06_001948</name>
</gene>
<protein>
    <submittedName>
        <fullName evidence="1">Uncharacterized protein</fullName>
    </submittedName>
</protein>
<organism evidence="1 2">
    <name type="scientific">Pogonophryne albipinna</name>
    <dbReference type="NCBI Taxonomy" id="1090488"/>
    <lineage>
        <taxon>Eukaryota</taxon>
        <taxon>Metazoa</taxon>
        <taxon>Chordata</taxon>
        <taxon>Craniata</taxon>
        <taxon>Vertebrata</taxon>
        <taxon>Euteleostomi</taxon>
        <taxon>Actinopterygii</taxon>
        <taxon>Neopterygii</taxon>
        <taxon>Teleostei</taxon>
        <taxon>Neoteleostei</taxon>
        <taxon>Acanthomorphata</taxon>
        <taxon>Eupercaria</taxon>
        <taxon>Perciformes</taxon>
        <taxon>Notothenioidei</taxon>
        <taxon>Pogonophryne</taxon>
    </lineage>
</organism>
<dbReference type="Proteomes" id="UP001219934">
    <property type="component" value="Unassembled WGS sequence"/>
</dbReference>
<dbReference type="AlphaFoldDB" id="A0AAD6B857"/>
<reference evidence="1" key="1">
    <citation type="submission" date="2022-11" db="EMBL/GenBank/DDBJ databases">
        <title>Chromosome-level genome of Pogonophryne albipinna.</title>
        <authorList>
            <person name="Jo E."/>
        </authorList>
    </citation>
    <scope>NUCLEOTIDE SEQUENCE</scope>
    <source>
        <strain evidence="1">SGF0006</strain>
        <tissue evidence="1">Muscle</tissue>
    </source>
</reference>